<dbReference type="RefSeq" id="YP_007111863.1">
    <property type="nucleotide sequence ID" value="NC_019713.1"/>
</dbReference>
<proteinExistence type="predicted"/>
<protein>
    <submittedName>
        <fullName evidence="2">Uncharacterized protein</fullName>
    </submittedName>
</protein>
<dbReference type="OrthoDB" id="37297at10239"/>
<sequence>MRFSTITVGHKYSKWVAAGMELSHHNLAPLLSAAVKPTQRIVSMTYHDRGGMGAHYDIVLENYEVPMVDNVQENYEYYRTMCANNWQTDPMLNPNATDAISKKPARRSRK</sequence>
<dbReference type="Proteomes" id="UP000009398">
    <property type="component" value="Segment"/>
</dbReference>
<dbReference type="EMBL" id="JX556418">
    <property type="protein sequence ID" value="AFV81249.1"/>
    <property type="molecule type" value="Genomic_DNA"/>
</dbReference>
<reference evidence="2 3" key="1">
    <citation type="journal article" date="2012" name="J. Virol.">
        <title>Genome Sequence of Temperate Vibrio parahaemolyticus Bacteriophage vB_VpaS_MAR10.</title>
        <authorList>
            <person name="Alanis Villa A."/>
            <person name="Kropinski A.M."/>
            <person name="Abbasifar R."/>
            <person name="Abbasifar A."/>
            <person name="Griffiths M.W."/>
        </authorList>
    </citation>
    <scope>NUCLEOTIDE SEQUENCE [LARGE SCALE GENOMIC DNA]</scope>
</reference>
<evidence type="ECO:0000313" key="2">
    <source>
        <dbReference type="EMBL" id="AFV81249.1"/>
    </source>
</evidence>
<evidence type="ECO:0000313" key="3">
    <source>
        <dbReference type="Proteomes" id="UP000009398"/>
    </source>
</evidence>
<gene>
    <name evidence="2" type="ORF">MAR10_017</name>
</gene>
<dbReference type="GeneID" id="14181748"/>
<dbReference type="KEGG" id="vg:14181748"/>
<keyword evidence="3" id="KW-1185">Reference proteome</keyword>
<feature type="region of interest" description="Disordered" evidence="1">
    <location>
        <begin position="90"/>
        <end position="110"/>
    </location>
</feature>
<evidence type="ECO:0000256" key="1">
    <source>
        <dbReference type="SAM" id="MobiDB-lite"/>
    </source>
</evidence>
<organism evidence="2 3">
    <name type="scientific">Vibrio phage vB_VpaS_MAR10</name>
    <dbReference type="NCBI Taxonomy" id="1229755"/>
    <lineage>
        <taxon>Viruses</taxon>
        <taxon>Duplodnaviria</taxon>
        <taxon>Heunggongvirae</taxon>
        <taxon>Uroviricota</taxon>
        <taxon>Caudoviricetes</taxon>
        <taxon>Mardecavirus</taxon>
        <taxon>Mardecavirus MAR10</taxon>
    </lineage>
</organism>
<accession>K7R2E1</accession>
<name>K7R2E1_9CAUD</name>